<organism evidence="3 4">
    <name type="scientific">Ambispora leptoticha</name>
    <dbReference type="NCBI Taxonomy" id="144679"/>
    <lineage>
        <taxon>Eukaryota</taxon>
        <taxon>Fungi</taxon>
        <taxon>Fungi incertae sedis</taxon>
        <taxon>Mucoromycota</taxon>
        <taxon>Glomeromycotina</taxon>
        <taxon>Glomeromycetes</taxon>
        <taxon>Archaeosporales</taxon>
        <taxon>Ambisporaceae</taxon>
        <taxon>Ambispora</taxon>
    </lineage>
</organism>
<feature type="region of interest" description="Disordered" evidence="1">
    <location>
        <begin position="577"/>
        <end position="638"/>
    </location>
</feature>
<dbReference type="GO" id="GO:0070086">
    <property type="term" value="P:ubiquitin-dependent endocytosis"/>
    <property type="evidence" value="ECO:0007669"/>
    <property type="project" value="TreeGrafter"/>
</dbReference>
<dbReference type="InterPro" id="IPR014752">
    <property type="entry name" value="Arrestin-like_C"/>
</dbReference>
<feature type="region of interest" description="Disordered" evidence="1">
    <location>
        <begin position="1"/>
        <end position="49"/>
    </location>
</feature>
<protein>
    <submittedName>
        <fullName evidence="3">5976_t:CDS:1</fullName>
    </submittedName>
</protein>
<feature type="compositionally biased region" description="Low complexity" evidence="1">
    <location>
        <begin position="24"/>
        <end position="39"/>
    </location>
</feature>
<gene>
    <name evidence="3" type="ORF">ALEPTO_LOCUS2483</name>
</gene>
<dbReference type="InterPro" id="IPR014756">
    <property type="entry name" value="Ig_E-set"/>
</dbReference>
<dbReference type="SUPFAM" id="SSF81296">
    <property type="entry name" value="E set domains"/>
    <property type="match status" value="1"/>
</dbReference>
<feature type="domain" description="Arrestin-like N-terminal" evidence="2">
    <location>
        <begin position="82"/>
        <end position="191"/>
    </location>
</feature>
<dbReference type="InterPro" id="IPR050357">
    <property type="entry name" value="Arrestin_domain-protein"/>
</dbReference>
<comment type="caution">
    <text evidence="3">The sequence shown here is derived from an EMBL/GenBank/DDBJ whole genome shotgun (WGS) entry which is preliminary data.</text>
</comment>
<dbReference type="Proteomes" id="UP000789508">
    <property type="component" value="Unassembled WGS sequence"/>
</dbReference>
<dbReference type="EMBL" id="CAJVPS010000367">
    <property type="protein sequence ID" value="CAG8480919.1"/>
    <property type="molecule type" value="Genomic_DNA"/>
</dbReference>
<dbReference type="PANTHER" id="PTHR11188:SF17">
    <property type="entry name" value="FI21816P1"/>
    <property type="match status" value="1"/>
</dbReference>
<evidence type="ECO:0000313" key="3">
    <source>
        <dbReference type="EMBL" id="CAG8480919.1"/>
    </source>
</evidence>
<evidence type="ECO:0000259" key="2">
    <source>
        <dbReference type="Pfam" id="PF00339"/>
    </source>
</evidence>
<feature type="region of interest" description="Disordered" evidence="1">
    <location>
        <begin position="487"/>
        <end position="516"/>
    </location>
</feature>
<dbReference type="PANTHER" id="PTHR11188">
    <property type="entry name" value="ARRESTIN DOMAIN CONTAINING PROTEIN"/>
    <property type="match status" value="1"/>
</dbReference>
<feature type="compositionally biased region" description="Pro residues" evidence="1">
    <location>
        <begin position="584"/>
        <end position="596"/>
    </location>
</feature>
<reference evidence="3" key="1">
    <citation type="submission" date="2021-06" db="EMBL/GenBank/DDBJ databases">
        <authorList>
            <person name="Kallberg Y."/>
            <person name="Tangrot J."/>
            <person name="Rosling A."/>
        </authorList>
    </citation>
    <scope>NUCLEOTIDE SEQUENCE</scope>
    <source>
        <strain evidence="3">FL130A</strain>
    </source>
</reference>
<dbReference type="GO" id="GO:0030674">
    <property type="term" value="F:protein-macromolecule adaptor activity"/>
    <property type="evidence" value="ECO:0007669"/>
    <property type="project" value="TreeGrafter"/>
</dbReference>
<dbReference type="GO" id="GO:0005829">
    <property type="term" value="C:cytosol"/>
    <property type="evidence" value="ECO:0007669"/>
    <property type="project" value="TreeGrafter"/>
</dbReference>
<evidence type="ECO:0000313" key="4">
    <source>
        <dbReference type="Proteomes" id="UP000789508"/>
    </source>
</evidence>
<accession>A0A9N8WDN9</accession>
<dbReference type="InterPro" id="IPR011021">
    <property type="entry name" value="Arrestin-like_N"/>
</dbReference>
<sequence length="638" mass="71373">MSTHSEHLTARGDTPSAQTIFVTSNNSDNSSINSSNSSITTPSKNRPPPSAYIKSHKNITFSYASNAATFQHGQLGDTDTYLVGTVHLNYGQPRQIRSVILHLRGAEKTSWYKAQARSKALYVGEHILVDNTFKIWEAEDQREIQTLDVPFKVKLPYNLPETINTDIGTVNYVLRATVNRKGTMVMANNQIVEVNCPLKKTLAIDNQNNPNYKLRGESRSGLDYTFLLPPNKSLNLGTYVTIPMRIRFLKPGISVERVEIQLKTCMDFRCNNPNETRHIKEPAAALIVPRQEIRYEQPTSKDYDGECHHTINLFIPRSVQPTYSGRFISITHQLQIKFCLWGADMDFQVEEGVRVANILEKHPVTSENQVHLPAHPPPATTANNPPTSNPAILQNHLAANMPPPPPPIAAGHRPMENVYGMYPVSSTSVYNPQIPLAGEASMDPRDFKLRGIDPRFLAYGPLTDSRLYQGNQHAMQQSLQHAHYQQQLQAQQLQAQHPRDGERRPSQSTMDLPPPPFPYDGYAATHLKNQFTNNQSFFLHNHPSLLSHSKNAYDDIPTLDAIIQYRQNLVALNKKLNNNRPAAPKTPPVHPPPPVSPITSILANTIVPPGSELTGNNEKSPPYQPYQTPLSPPPYRAG</sequence>
<proteinExistence type="predicted"/>
<dbReference type="GO" id="GO:0005886">
    <property type="term" value="C:plasma membrane"/>
    <property type="evidence" value="ECO:0007669"/>
    <property type="project" value="TreeGrafter"/>
</dbReference>
<keyword evidence="4" id="KW-1185">Reference proteome</keyword>
<name>A0A9N8WDN9_9GLOM</name>
<dbReference type="AlphaFoldDB" id="A0A9N8WDN9"/>
<dbReference type="Pfam" id="PF00339">
    <property type="entry name" value="Arrestin_N"/>
    <property type="match status" value="1"/>
</dbReference>
<feature type="compositionally biased region" description="Basic and acidic residues" evidence="1">
    <location>
        <begin position="1"/>
        <end position="10"/>
    </location>
</feature>
<evidence type="ECO:0000256" key="1">
    <source>
        <dbReference type="SAM" id="MobiDB-lite"/>
    </source>
</evidence>
<dbReference type="OrthoDB" id="2333384at2759"/>
<dbReference type="GO" id="GO:0031625">
    <property type="term" value="F:ubiquitin protein ligase binding"/>
    <property type="evidence" value="ECO:0007669"/>
    <property type="project" value="TreeGrafter"/>
</dbReference>
<feature type="compositionally biased region" description="Low complexity" evidence="1">
    <location>
        <begin position="487"/>
        <end position="496"/>
    </location>
</feature>
<feature type="compositionally biased region" description="Polar residues" evidence="1">
    <location>
        <begin position="613"/>
        <end position="629"/>
    </location>
</feature>
<dbReference type="Gene3D" id="2.60.40.640">
    <property type="match status" value="1"/>
</dbReference>